<dbReference type="PANTHER" id="PTHR45586">
    <property type="entry name" value="TPR REPEAT-CONTAINING PROTEIN PA4667"/>
    <property type="match status" value="1"/>
</dbReference>
<keyword evidence="1" id="KW-0677">Repeat</keyword>
<evidence type="ECO:0000313" key="5">
    <source>
        <dbReference type="Proteomes" id="UP000006793"/>
    </source>
</evidence>
<evidence type="ECO:0000256" key="3">
    <source>
        <dbReference type="PROSITE-ProRule" id="PRU00339"/>
    </source>
</evidence>
<dbReference type="RefSeq" id="WP_013907046.1">
    <property type="nucleotide sequence ID" value="NC_015681.1"/>
</dbReference>
<dbReference type="InParanoid" id="F8AAM8"/>
<dbReference type="InterPro" id="IPR011990">
    <property type="entry name" value="TPR-like_helical_dom_sf"/>
</dbReference>
<feature type="repeat" description="TPR" evidence="3">
    <location>
        <begin position="332"/>
        <end position="365"/>
    </location>
</feature>
<dbReference type="Pfam" id="PF13174">
    <property type="entry name" value="TPR_6"/>
    <property type="match status" value="1"/>
</dbReference>
<accession>F8AAM8</accession>
<dbReference type="Pfam" id="PF13432">
    <property type="entry name" value="TPR_16"/>
    <property type="match status" value="1"/>
</dbReference>
<feature type="repeat" description="TPR" evidence="3">
    <location>
        <begin position="428"/>
        <end position="461"/>
    </location>
</feature>
<dbReference type="HOGENOM" id="CLU_534123_0_0_0"/>
<protein>
    <submittedName>
        <fullName evidence="4">Tetratricopeptide TPR_1 repeat-containing protein</fullName>
    </submittedName>
</protein>
<reference evidence="4 5" key="2">
    <citation type="journal article" date="2012" name="Stand. Genomic Sci.">
        <title>Complete genome sequence of the thermophilic sulfate-reducing ocean bacterium Thermodesulfatator indicus type strain (CIR29812(T)).</title>
        <authorList>
            <person name="Anderson I."/>
            <person name="Saunders E."/>
            <person name="Lapidus A."/>
            <person name="Nolan M."/>
            <person name="Lucas S."/>
            <person name="Tice H."/>
            <person name="Del Rio T.G."/>
            <person name="Cheng J.F."/>
            <person name="Han C."/>
            <person name="Tapia R."/>
            <person name="Goodwin L.A."/>
            <person name="Pitluck S."/>
            <person name="Liolios K."/>
            <person name="Mavromatis K."/>
            <person name="Pagani I."/>
            <person name="Ivanova N."/>
            <person name="Mikhailova N."/>
            <person name="Pati A."/>
            <person name="Chen A."/>
            <person name="Palaniappan K."/>
            <person name="Land M."/>
            <person name="Hauser L."/>
            <person name="Jeffries C.D."/>
            <person name="Chang Y.J."/>
            <person name="Brambilla E.M."/>
            <person name="Rohde M."/>
            <person name="Spring S."/>
            <person name="Goker M."/>
            <person name="Detter J.C."/>
            <person name="Woyke T."/>
            <person name="Bristow J."/>
            <person name="Eisen J.A."/>
            <person name="Markowitz V."/>
            <person name="Hugenholtz P."/>
            <person name="Kyrpides N.C."/>
            <person name="Klenk H.P."/>
        </authorList>
    </citation>
    <scope>NUCLEOTIDE SEQUENCE [LARGE SCALE GENOMIC DNA]</scope>
    <source>
        <strain evidence="5">DSM 15286 / JCM 11887 / CIR29812</strain>
    </source>
</reference>
<reference evidence="5" key="1">
    <citation type="submission" date="2011-04" db="EMBL/GenBank/DDBJ databases">
        <title>The complete genome of Thermodesulfatator indicus DSM 15286.</title>
        <authorList>
            <person name="Lucas S."/>
            <person name="Copeland A."/>
            <person name="Lapidus A."/>
            <person name="Bruce D."/>
            <person name="Goodwin L."/>
            <person name="Pitluck S."/>
            <person name="Peters L."/>
            <person name="Kyrpides N."/>
            <person name="Mavromatis K."/>
            <person name="Pagani I."/>
            <person name="Ivanova N."/>
            <person name="Saunders L."/>
            <person name="Detter J.C."/>
            <person name="Tapia R."/>
            <person name="Han C."/>
            <person name="Land M."/>
            <person name="Hauser L."/>
            <person name="Markowitz V."/>
            <person name="Cheng J.-F."/>
            <person name="Hugenholtz P."/>
            <person name="Woyke T."/>
            <person name="Wu D."/>
            <person name="Spring S."/>
            <person name="Schroeder M."/>
            <person name="Brambilla E."/>
            <person name="Klenk H.-P."/>
            <person name="Eisen J.A."/>
        </authorList>
    </citation>
    <scope>NUCLEOTIDE SEQUENCE [LARGE SCALE GENOMIC DNA]</scope>
    <source>
        <strain evidence="5">DSM 15286 / JCM 11887 / CIR29812</strain>
    </source>
</reference>
<keyword evidence="2 3" id="KW-0802">TPR repeat</keyword>
<dbReference type="InterPro" id="IPR019734">
    <property type="entry name" value="TPR_rpt"/>
</dbReference>
<dbReference type="SMART" id="SM00028">
    <property type="entry name" value="TPR"/>
    <property type="match status" value="4"/>
</dbReference>
<dbReference type="AlphaFoldDB" id="F8AAM8"/>
<dbReference type="SUPFAM" id="SSF48452">
    <property type="entry name" value="TPR-like"/>
    <property type="match status" value="1"/>
</dbReference>
<proteinExistence type="predicted"/>
<dbReference type="OrthoDB" id="9777613at2"/>
<dbReference type="PANTHER" id="PTHR45586:SF1">
    <property type="entry name" value="LIPOPOLYSACCHARIDE ASSEMBLY PROTEIN B"/>
    <property type="match status" value="1"/>
</dbReference>
<keyword evidence="5" id="KW-1185">Reference proteome</keyword>
<gene>
    <name evidence="4" type="ordered locus">Thein_0418</name>
</gene>
<dbReference type="Proteomes" id="UP000006793">
    <property type="component" value="Chromosome"/>
</dbReference>
<evidence type="ECO:0000256" key="1">
    <source>
        <dbReference type="ARBA" id="ARBA00022737"/>
    </source>
</evidence>
<evidence type="ECO:0000313" key="4">
    <source>
        <dbReference type="EMBL" id="AEH44300.1"/>
    </source>
</evidence>
<name>F8AAM8_THEID</name>
<dbReference type="STRING" id="667014.Thein_0418"/>
<sequence length="510" mass="57883">MKTLSSWALKHLLPLLSETVSPLLPVKFKLSAEDGHLPLKFNGEKIAYLQFDPLPPEEELKKWQSLLLAYFEQTLYLLVKERFIKERPGPEFLKRELEKRKLTGFLLKLNKSVTLPEKVYALSTKIYFVPAEEIKPRSFLKSLWQEGIEFSAISCLLTSPDDVKQALETLLLSENFGFCWLTEKGEDYFPVSVIFEHRAFFKKLLKEANGHILVWAKGPRDSLNCLLKKAKGNLFLSENEAIFVLTESIDNLTTLLSSLSLRAGVRPPKKTSSPLKELWAAFEHAKRLPHEKPVVFEPYSLHVLGDVLLDMGDLFGALKCYLEAEAETPQPVELLNSLAYIYLELRDFEKSEKALRRAISISPKDPMLHYNLGLFLQKIGKNPLAALEKAYSLAPSEAIFAESLASHLTKDNSWAKVKDILENLAISNKGKLLLAKAYYELGELDKAFEMFRSLANEEPQNLEVLGYLALLYIQLKGEFEVAEAVISQLNTSDSLKSLAENIRFFLEARA</sequence>
<dbReference type="PROSITE" id="PS50005">
    <property type="entry name" value="TPR"/>
    <property type="match status" value="2"/>
</dbReference>
<dbReference type="eggNOG" id="COG0457">
    <property type="taxonomic scope" value="Bacteria"/>
</dbReference>
<dbReference type="PaxDb" id="667014-Thein_0418"/>
<dbReference type="InterPro" id="IPR051012">
    <property type="entry name" value="CellSynth/LPSAsmb/PSIAsmb"/>
</dbReference>
<organism evidence="4 5">
    <name type="scientific">Thermodesulfatator indicus (strain DSM 15286 / JCM 11887 / CIR29812)</name>
    <dbReference type="NCBI Taxonomy" id="667014"/>
    <lineage>
        <taxon>Bacteria</taxon>
        <taxon>Pseudomonadati</taxon>
        <taxon>Thermodesulfobacteriota</taxon>
        <taxon>Thermodesulfobacteria</taxon>
        <taxon>Thermodesulfobacteriales</taxon>
        <taxon>Thermodesulfatatoraceae</taxon>
        <taxon>Thermodesulfatator</taxon>
    </lineage>
</organism>
<dbReference type="KEGG" id="tid:Thein_0418"/>
<dbReference type="EMBL" id="CP002683">
    <property type="protein sequence ID" value="AEH44300.1"/>
    <property type="molecule type" value="Genomic_DNA"/>
</dbReference>
<dbReference type="Gene3D" id="1.25.40.10">
    <property type="entry name" value="Tetratricopeptide repeat domain"/>
    <property type="match status" value="2"/>
</dbReference>
<evidence type="ECO:0000256" key="2">
    <source>
        <dbReference type="ARBA" id="ARBA00022803"/>
    </source>
</evidence>